<sequence>RFIPATHSANGTDSWVSQNYELTEKHTYTLHRLQEQYEEGSGEEILHEIHELYALEGGKMNSKNLGIYIKYLFPSAEVWVPNPFFVCESTDSHVSFALFGDSVNGNATIKKVKFDVNGKWQLYFGSTEVHLTDLGIEGTFEFQRNVVFNVCHIVKKLPSCKGKPIERCKTNIASKHGIIEFVDDMKKHIVRSKSCLKIMGPFAKTDSCRQCQYLYRDIQNSNNELAEQNIASTPNQQSCVLIEEDNKDMNAVLENILPEAPPEMIELLSNQKQNLSRDPSGRRWDKKQLASAYHCGAAVKKTISSFVKAKSWFSLPASVDQRAGFNQEVFQWMRTEAGRHKAPEGSFVGGVCIDEMSIQDDLCFVKSHGEIRLMGFVDMGPVAHDLHILAGGQERPLATHVIQFLYIGLNGFRFPFACFPVNQAKAGNLHFLFWESVKFLNMHAFQVNFVSMDGAQSNRDFMHMFFNETSPRLENFSTKNIWSPNHPDITFVMDYSHVIKRVRNNILKSSHKNPSTKLLCFSTTILWEHWTNAFKWDHDTNDFPLHRKLTNDHFFLTSESKMRNKLAEDVLDGEMLNLMVTFQGFLGDSGSELNSTIELLQATSVIVRVFRDRRPITETADDRLEDLASALKWFNDWEAHVQEKEGQTNAQKEKQLMSVQTREDLNSCIIGFTCLCENVLSRARVSIVPARVNSDVIENIFCQQRGIINGNNTNPNFYQYVKNVNSVLLGQNVISKNSNADHRGCEPLCFSSDRAVYPKKRKLGEVSSRRPLSELNR</sequence>
<proteinExistence type="predicted"/>
<feature type="non-terminal residue" evidence="2">
    <location>
        <position position="1"/>
    </location>
</feature>
<dbReference type="Proteomes" id="UP001164746">
    <property type="component" value="Chromosome 10"/>
</dbReference>
<name>A0ABY7F8Z1_MYAAR</name>
<evidence type="ECO:0000313" key="3">
    <source>
        <dbReference type="Proteomes" id="UP001164746"/>
    </source>
</evidence>
<evidence type="ECO:0000313" key="2">
    <source>
        <dbReference type="EMBL" id="WAR17634.1"/>
    </source>
</evidence>
<evidence type="ECO:0000259" key="1">
    <source>
        <dbReference type="Pfam" id="PF21787"/>
    </source>
</evidence>
<accession>A0ABY7F8Z1</accession>
<gene>
    <name evidence="2" type="ORF">MAR_032228</name>
</gene>
<dbReference type="InterPro" id="IPR048365">
    <property type="entry name" value="TNP-like_RNaseH_N"/>
</dbReference>
<keyword evidence="3" id="KW-1185">Reference proteome</keyword>
<dbReference type="EMBL" id="CP111021">
    <property type="protein sequence ID" value="WAR17634.1"/>
    <property type="molecule type" value="Genomic_DNA"/>
</dbReference>
<reference evidence="2" key="1">
    <citation type="submission" date="2022-11" db="EMBL/GenBank/DDBJ databases">
        <title>Centuries of genome instability and evolution in soft-shell clam transmissible cancer (bioRxiv).</title>
        <authorList>
            <person name="Hart S.F.M."/>
            <person name="Yonemitsu M.A."/>
            <person name="Giersch R.M."/>
            <person name="Beal B.F."/>
            <person name="Arriagada G."/>
            <person name="Davis B.W."/>
            <person name="Ostrander E.A."/>
            <person name="Goff S.P."/>
            <person name="Metzger M.J."/>
        </authorList>
    </citation>
    <scope>NUCLEOTIDE SEQUENCE</scope>
    <source>
        <strain evidence="2">MELC-2E11</strain>
        <tissue evidence="2">Siphon/mantle</tissue>
    </source>
</reference>
<protein>
    <recommendedName>
        <fullName evidence="1">Transposable element P transposase-like RNase H domain-containing protein</fullName>
    </recommendedName>
</protein>
<organism evidence="2 3">
    <name type="scientific">Mya arenaria</name>
    <name type="common">Soft-shell clam</name>
    <dbReference type="NCBI Taxonomy" id="6604"/>
    <lineage>
        <taxon>Eukaryota</taxon>
        <taxon>Metazoa</taxon>
        <taxon>Spiralia</taxon>
        <taxon>Lophotrochozoa</taxon>
        <taxon>Mollusca</taxon>
        <taxon>Bivalvia</taxon>
        <taxon>Autobranchia</taxon>
        <taxon>Heteroconchia</taxon>
        <taxon>Euheterodonta</taxon>
        <taxon>Imparidentia</taxon>
        <taxon>Neoheterodontei</taxon>
        <taxon>Myida</taxon>
        <taxon>Myoidea</taxon>
        <taxon>Myidae</taxon>
        <taxon>Mya</taxon>
    </lineage>
</organism>
<dbReference type="Pfam" id="PF21787">
    <property type="entry name" value="TNP-like_RNaseH_N"/>
    <property type="match status" value="1"/>
</dbReference>
<feature type="domain" description="Transposable element P transposase-like RNase H" evidence="1">
    <location>
        <begin position="323"/>
        <end position="463"/>
    </location>
</feature>